<feature type="transmembrane region" description="Helical" evidence="13">
    <location>
        <begin position="93"/>
        <end position="114"/>
    </location>
</feature>
<dbReference type="GO" id="GO:0005886">
    <property type="term" value="C:plasma membrane"/>
    <property type="evidence" value="ECO:0007669"/>
    <property type="project" value="UniProtKB-SubCell"/>
</dbReference>
<evidence type="ECO:0000256" key="2">
    <source>
        <dbReference type="ARBA" id="ARBA00007362"/>
    </source>
</evidence>
<feature type="domain" description="EamA" evidence="14">
    <location>
        <begin position="6"/>
        <end position="137"/>
    </location>
</feature>
<dbReference type="InterPro" id="IPR037185">
    <property type="entry name" value="EmrE-like"/>
</dbReference>
<keyword evidence="16" id="KW-1185">Reference proteome</keyword>
<evidence type="ECO:0000256" key="13">
    <source>
        <dbReference type="SAM" id="Phobius"/>
    </source>
</evidence>
<evidence type="ECO:0000256" key="4">
    <source>
        <dbReference type="ARBA" id="ARBA00022475"/>
    </source>
</evidence>
<evidence type="ECO:0000256" key="7">
    <source>
        <dbReference type="ARBA" id="ARBA00022556"/>
    </source>
</evidence>
<proteinExistence type="inferred from homology"/>
<feature type="transmembrane region" description="Helical" evidence="13">
    <location>
        <begin position="246"/>
        <end position="264"/>
    </location>
</feature>
<keyword evidence="11" id="KW-0443">Lipid metabolism</keyword>
<dbReference type="GO" id="GO:0022857">
    <property type="term" value="F:transmembrane transporter activity"/>
    <property type="evidence" value="ECO:0007669"/>
    <property type="project" value="InterPro"/>
</dbReference>
<keyword evidence="4" id="KW-1003">Cell membrane</keyword>
<dbReference type="InterPro" id="IPR000390">
    <property type="entry name" value="Small_drug/metabolite_transptr"/>
</dbReference>
<feature type="transmembrane region" description="Helical" evidence="13">
    <location>
        <begin position="182"/>
        <end position="202"/>
    </location>
</feature>
<evidence type="ECO:0000313" key="16">
    <source>
        <dbReference type="Proteomes" id="UP001164390"/>
    </source>
</evidence>
<keyword evidence="10 13" id="KW-1133">Transmembrane helix</keyword>
<evidence type="ECO:0000256" key="5">
    <source>
        <dbReference type="ARBA" id="ARBA00022516"/>
    </source>
</evidence>
<keyword evidence="12 13" id="KW-0472">Membrane</keyword>
<feature type="transmembrane region" description="Helical" evidence="13">
    <location>
        <begin position="34"/>
        <end position="55"/>
    </location>
</feature>
<dbReference type="Pfam" id="PF00892">
    <property type="entry name" value="EamA"/>
    <property type="match status" value="2"/>
</dbReference>
<evidence type="ECO:0000256" key="9">
    <source>
        <dbReference type="ARBA" id="ARBA00022985"/>
    </source>
</evidence>
<reference evidence="15" key="1">
    <citation type="submission" date="2022-01" db="EMBL/GenBank/DDBJ databases">
        <title>Nocardioidaceae gen. sp. A5X3R13.</title>
        <authorList>
            <person name="Lopez Marin M.A."/>
            <person name="Uhlik O."/>
        </authorList>
    </citation>
    <scope>NUCLEOTIDE SEQUENCE</scope>
    <source>
        <strain evidence="15">A5X3R13</strain>
    </source>
</reference>
<evidence type="ECO:0000256" key="10">
    <source>
        <dbReference type="ARBA" id="ARBA00022989"/>
    </source>
</evidence>
<evidence type="ECO:0000259" key="14">
    <source>
        <dbReference type="Pfam" id="PF00892"/>
    </source>
</evidence>
<dbReference type="KEGG" id="sgrg:L0C25_19015"/>
<dbReference type="SUPFAM" id="SSF103481">
    <property type="entry name" value="Multidrug resistance efflux transporter EmrE"/>
    <property type="match status" value="2"/>
</dbReference>
<gene>
    <name evidence="15" type="ORF">L0C25_19015</name>
</gene>
<feature type="domain" description="EamA" evidence="14">
    <location>
        <begin position="153"/>
        <end position="286"/>
    </location>
</feature>
<keyword evidence="8 13" id="KW-0812">Transmembrane</keyword>
<evidence type="ECO:0000256" key="12">
    <source>
        <dbReference type="ARBA" id="ARBA00023136"/>
    </source>
</evidence>
<evidence type="ECO:0000256" key="1">
    <source>
        <dbReference type="ARBA" id="ARBA00004651"/>
    </source>
</evidence>
<evidence type="ECO:0000256" key="6">
    <source>
        <dbReference type="ARBA" id="ARBA00022519"/>
    </source>
</evidence>
<keyword evidence="6" id="KW-0997">Cell inner membrane</keyword>
<evidence type="ECO:0000256" key="3">
    <source>
        <dbReference type="ARBA" id="ARBA00022448"/>
    </source>
</evidence>
<dbReference type="Proteomes" id="UP001164390">
    <property type="component" value="Chromosome"/>
</dbReference>
<evidence type="ECO:0000313" key="15">
    <source>
        <dbReference type="EMBL" id="UYM04603.1"/>
    </source>
</evidence>
<feature type="transmembrane region" description="Helical" evidence="13">
    <location>
        <begin position="6"/>
        <end position="22"/>
    </location>
</feature>
<dbReference type="RefSeq" id="WP_271633356.1">
    <property type="nucleotide sequence ID" value="NZ_CP094970.1"/>
</dbReference>
<comment type="subcellular location">
    <subcellularLocation>
        <location evidence="1">Cell membrane</location>
        <topology evidence="1">Multi-pass membrane protein</topology>
    </subcellularLocation>
</comment>
<comment type="similarity">
    <text evidence="2">Belongs to the EamA transporter family.</text>
</comment>
<feature type="transmembrane region" description="Helical" evidence="13">
    <location>
        <begin position="120"/>
        <end position="138"/>
    </location>
</feature>
<sequence>MSTLPLVLVLVGAVTHATWNIAAKRASDAGSAFVGAYTILSAAFVLPAGAIWLVADPARPAWSWLWSGCLSAAFHLGYGLLLQKSYAVGDLNVAYPVSRAVGPLLTIIVAAGLLGEQISGVALAGALVTIIGVGVIAWPLGDGRVARNDVALGAVFGAMTGCFIAGYTLWDDHSVNALEVPPLPYYIVTGTVQAIVLSPLLVRKRAALAVTLRRHYRSAIVVAALVPFSYVIVLVAMQLAPVSLVAALRATSIALASVAGWLLFREPHPRQRIAGAAIVVCGVAAIALG</sequence>
<protein>
    <submittedName>
        <fullName evidence="15">DMT family transporter</fullName>
    </submittedName>
</protein>
<evidence type="ECO:0000256" key="8">
    <source>
        <dbReference type="ARBA" id="ARBA00022692"/>
    </source>
</evidence>
<dbReference type="GO" id="GO:0009103">
    <property type="term" value="P:lipopolysaccharide biosynthetic process"/>
    <property type="evidence" value="ECO:0007669"/>
    <property type="project" value="UniProtKB-KW"/>
</dbReference>
<dbReference type="AlphaFoldDB" id="A0AA46YL77"/>
<dbReference type="PANTHER" id="PTHR30561">
    <property type="entry name" value="SMR FAMILY PROTON-DEPENDENT DRUG EFFLUX TRANSPORTER SUGE"/>
    <property type="match status" value="1"/>
</dbReference>
<feature type="transmembrane region" description="Helical" evidence="13">
    <location>
        <begin position="218"/>
        <end position="240"/>
    </location>
</feature>
<dbReference type="InterPro" id="IPR000620">
    <property type="entry name" value="EamA_dom"/>
</dbReference>
<keyword evidence="7" id="KW-0441">Lipid A biosynthesis</keyword>
<organism evidence="15 16">
    <name type="scientific">Solicola gregarius</name>
    <dbReference type="NCBI Taxonomy" id="2908642"/>
    <lineage>
        <taxon>Bacteria</taxon>
        <taxon>Bacillati</taxon>
        <taxon>Actinomycetota</taxon>
        <taxon>Actinomycetes</taxon>
        <taxon>Propionibacteriales</taxon>
        <taxon>Nocardioidaceae</taxon>
        <taxon>Solicola</taxon>
    </lineage>
</organism>
<keyword evidence="5" id="KW-0444">Lipid biosynthesis</keyword>
<dbReference type="Gene3D" id="1.10.3730.20">
    <property type="match status" value="2"/>
</dbReference>
<keyword evidence="3" id="KW-0813">Transport</keyword>
<accession>A0AA46YL77</accession>
<keyword evidence="9" id="KW-0448">Lipopolysaccharide biosynthesis</keyword>
<evidence type="ECO:0000256" key="11">
    <source>
        <dbReference type="ARBA" id="ARBA00023098"/>
    </source>
</evidence>
<feature type="transmembrane region" description="Helical" evidence="13">
    <location>
        <begin position="61"/>
        <end position="81"/>
    </location>
</feature>
<feature type="transmembrane region" description="Helical" evidence="13">
    <location>
        <begin position="150"/>
        <end position="170"/>
    </location>
</feature>
<name>A0AA46YL77_9ACTN</name>
<dbReference type="PANTHER" id="PTHR30561:SF1">
    <property type="entry name" value="MULTIDRUG TRANSPORTER EMRE"/>
    <property type="match status" value="1"/>
</dbReference>
<dbReference type="EMBL" id="CP094970">
    <property type="protein sequence ID" value="UYM04603.1"/>
    <property type="molecule type" value="Genomic_DNA"/>
</dbReference>